<evidence type="ECO:0000256" key="1">
    <source>
        <dbReference type="ARBA" id="ARBA00001974"/>
    </source>
</evidence>
<evidence type="ECO:0000313" key="8">
    <source>
        <dbReference type="Proteomes" id="UP000297900"/>
    </source>
</evidence>
<name>A0A4Y8M1Q9_9BACL</name>
<keyword evidence="5" id="KW-0560">Oxidoreductase</keyword>
<dbReference type="OrthoDB" id="9805710at2"/>
<gene>
    <name evidence="7" type="ORF">E2980_09555</name>
</gene>
<dbReference type="EMBL" id="SOMN01000009">
    <property type="protein sequence ID" value="TFE27551.1"/>
    <property type="molecule type" value="Genomic_DNA"/>
</dbReference>
<dbReference type="Gene3D" id="3.50.50.100">
    <property type="match status" value="1"/>
</dbReference>
<organism evidence="7 8">
    <name type="scientific">Cohnella luojiensis</name>
    <dbReference type="NCBI Taxonomy" id="652876"/>
    <lineage>
        <taxon>Bacteria</taxon>
        <taxon>Bacillati</taxon>
        <taxon>Bacillota</taxon>
        <taxon>Bacilli</taxon>
        <taxon>Bacillales</taxon>
        <taxon>Paenibacillaceae</taxon>
        <taxon>Cohnella</taxon>
    </lineage>
</organism>
<comment type="cofactor">
    <cofactor evidence="1">
        <name>FAD</name>
        <dbReference type="ChEBI" id="CHEBI:57692"/>
    </cofactor>
</comment>
<dbReference type="RefSeq" id="WP_135151960.1">
    <property type="nucleotide sequence ID" value="NZ_SOMN01000009.1"/>
</dbReference>
<evidence type="ECO:0000256" key="2">
    <source>
        <dbReference type="ARBA" id="ARBA00005272"/>
    </source>
</evidence>
<protein>
    <submittedName>
        <fullName evidence="7">Pyridine nucleotide-disulfide oxidoreductase</fullName>
    </submittedName>
</protein>
<dbReference type="SUPFAM" id="SSF51905">
    <property type="entry name" value="FAD/NAD(P)-binding domain"/>
    <property type="match status" value="2"/>
</dbReference>
<feature type="domain" description="FAD/NAD(P)-binding" evidence="6">
    <location>
        <begin position="5"/>
        <end position="300"/>
    </location>
</feature>
<evidence type="ECO:0000256" key="4">
    <source>
        <dbReference type="ARBA" id="ARBA00022827"/>
    </source>
</evidence>
<dbReference type="Proteomes" id="UP000297900">
    <property type="component" value="Unassembled WGS sequence"/>
</dbReference>
<comment type="caution">
    <text evidence="7">The sequence shown here is derived from an EMBL/GenBank/DDBJ whole genome shotgun (WGS) entry which is preliminary data.</text>
</comment>
<dbReference type="PANTHER" id="PTHR42913:SF9">
    <property type="entry name" value="SLR1591 PROTEIN"/>
    <property type="match status" value="1"/>
</dbReference>
<evidence type="ECO:0000256" key="5">
    <source>
        <dbReference type="ARBA" id="ARBA00023002"/>
    </source>
</evidence>
<dbReference type="PANTHER" id="PTHR42913">
    <property type="entry name" value="APOPTOSIS-INDUCING FACTOR 1"/>
    <property type="match status" value="1"/>
</dbReference>
<dbReference type="AlphaFoldDB" id="A0A4Y8M1Q9"/>
<dbReference type="GO" id="GO:0019646">
    <property type="term" value="P:aerobic electron transport chain"/>
    <property type="evidence" value="ECO:0007669"/>
    <property type="project" value="TreeGrafter"/>
</dbReference>
<dbReference type="GO" id="GO:0003955">
    <property type="term" value="F:NAD(P)H dehydrogenase (quinone) activity"/>
    <property type="evidence" value="ECO:0007669"/>
    <property type="project" value="TreeGrafter"/>
</dbReference>
<sequence length="367" mass="41023">MPRRLLLVGGGHVHLHILKKLQQHPIPNVEVNLLSPFPIQYYSGMLSGFVEGLYAEEQIGVNLRKLCEAAGVSFIEDRVASLDAVSQTVITERTRRMLKYDAVSFNIGSEVAATDIPGVKMFGIRVKPMELFIQFINQLDFSERILVVGGGASGIELALSLRARQRQQPGLEMSPDRITIVTSGALMGVSNSWIESKLMHILSRKGLTFYTNKAVMKVHENHVILNSGVTLSFDRLLWLTGPKAPDLFGKSGLKVRDQGYLLVNPTLQSVDFPNIFGAGDCVAIDAYAPLPKSGVYAVKEAPVLWANLLHYFNGQRLVNYHPHTPSLSLLSTGNREAFLIYGKVIFHSKWFWKLKNKIDSRFMRNYQ</sequence>
<keyword evidence="3" id="KW-0285">Flavoprotein</keyword>
<reference evidence="7 8" key="1">
    <citation type="submission" date="2019-03" db="EMBL/GenBank/DDBJ databases">
        <title>Cohnella endophytica sp. nov., a novel endophytic bacterium isolated from bark of Sonneratia apetala.</title>
        <authorList>
            <person name="Tuo L."/>
        </authorList>
    </citation>
    <scope>NUCLEOTIDE SEQUENCE [LARGE SCALE GENOMIC DNA]</scope>
    <source>
        <strain evidence="7 8">CCTCC AB 208254</strain>
    </source>
</reference>
<evidence type="ECO:0000313" key="7">
    <source>
        <dbReference type="EMBL" id="TFE27551.1"/>
    </source>
</evidence>
<dbReference type="InterPro" id="IPR023753">
    <property type="entry name" value="FAD/NAD-binding_dom"/>
</dbReference>
<dbReference type="InterPro" id="IPR036188">
    <property type="entry name" value="FAD/NAD-bd_sf"/>
</dbReference>
<evidence type="ECO:0000256" key="3">
    <source>
        <dbReference type="ARBA" id="ARBA00022630"/>
    </source>
</evidence>
<dbReference type="Pfam" id="PF07992">
    <property type="entry name" value="Pyr_redox_2"/>
    <property type="match status" value="1"/>
</dbReference>
<evidence type="ECO:0000259" key="6">
    <source>
        <dbReference type="Pfam" id="PF07992"/>
    </source>
</evidence>
<keyword evidence="8" id="KW-1185">Reference proteome</keyword>
<dbReference type="PRINTS" id="PR00368">
    <property type="entry name" value="FADPNR"/>
</dbReference>
<keyword evidence="4" id="KW-0274">FAD</keyword>
<dbReference type="InterPro" id="IPR051169">
    <property type="entry name" value="NADH-Q_oxidoreductase"/>
</dbReference>
<comment type="similarity">
    <text evidence="2">Belongs to the NADH dehydrogenase family.</text>
</comment>
<accession>A0A4Y8M1Q9</accession>
<proteinExistence type="inferred from homology"/>